<dbReference type="SUPFAM" id="SSF56219">
    <property type="entry name" value="DNase I-like"/>
    <property type="match status" value="1"/>
</dbReference>
<sequence>MGDFNEVRRQEERYGALFNARGADIFNEFISNADLEEVPLGGISFTWCHKSASKMSKLDCFLISEGLMTSCPDISAITLDRYLSDHRSILLRESHTNYGPFKNSQEELAVIDALLDNGDDMKFPNKLSSDQQADLESIVTRDETKRAVWDCGIDKSLGRDRFTFGFYGRYWSLIENDVVEAVYYFFQYGTFPKGGNLCFIALIPKTHDVNMVKYFRPITLIGSLYKIITRILANRLVVILGDLVNEVQSAFVANSMTIADYNLYIAKQGLEKNILNDHSYGFTPQFFAQPPHTPNTLVDKKDSSLEEILDELFKIGVENLKRMGQENFQNSVCKQDVDNISDLEKEEAQEEDGDYGDIYNIWDITIEDVERIKQFLTPNVLDVMDDITQPLIQKTMHTT</sequence>
<dbReference type="EMBL" id="BKCJ010071121">
    <property type="protein sequence ID" value="GEW72710.1"/>
    <property type="molecule type" value="Genomic_DNA"/>
</dbReference>
<keyword evidence="1" id="KW-0548">Nucleotidyltransferase</keyword>
<dbReference type="GO" id="GO:0003964">
    <property type="term" value="F:RNA-directed DNA polymerase activity"/>
    <property type="evidence" value="ECO:0007669"/>
    <property type="project" value="UniProtKB-KW"/>
</dbReference>
<organism evidence="1">
    <name type="scientific">Tanacetum cinerariifolium</name>
    <name type="common">Dalmatian daisy</name>
    <name type="synonym">Chrysanthemum cinerariifolium</name>
    <dbReference type="NCBI Taxonomy" id="118510"/>
    <lineage>
        <taxon>Eukaryota</taxon>
        <taxon>Viridiplantae</taxon>
        <taxon>Streptophyta</taxon>
        <taxon>Embryophyta</taxon>
        <taxon>Tracheophyta</taxon>
        <taxon>Spermatophyta</taxon>
        <taxon>Magnoliopsida</taxon>
        <taxon>eudicotyledons</taxon>
        <taxon>Gunneridae</taxon>
        <taxon>Pentapetalae</taxon>
        <taxon>asterids</taxon>
        <taxon>campanulids</taxon>
        <taxon>Asterales</taxon>
        <taxon>Asteraceae</taxon>
        <taxon>Asteroideae</taxon>
        <taxon>Anthemideae</taxon>
        <taxon>Anthemidinae</taxon>
        <taxon>Tanacetum</taxon>
    </lineage>
</organism>
<reference evidence="1" key="1">
    <citation type="journal article" date="2019" name="Sci. Rep.">
        <title>Draft genome of Tanacetum cinerariifolium, the natural source of mosquito coil.</title>
        <authorList>
            <person name="Yamashiro T."/>
            <person name="Shiraishi A."/>
            <person name="Satake H."/>
            <person name="Nakayama K."/>
        </authorList>
    </citation>
    <scope>NUCLEOTIDE SEQUENCE</scope>
</reference>
<dbReference type="InterPro" id="IPR036691">
    <property type="entry name" value="Endo/exonu/phosph_ase_sf"/>
</dbReference>
<keyword evidence="1" id="KW-0695">RNA-directed DNA polymerase</keyword>
<keyword evidence="1" id="KW-0808">Transferase</keyword>
<comment type="caution">
    <text evidence="1">The sequence shown here is derived from an EMBL/GenBank/DDBJ whole genome shotgun (WGS) entry which is preliminary data.</text>
</comment>
<dbReference type="PANTHER" id="PTHR46890:SF50">
    <property type="entry name" value="RNA-DIRECTED DNA POLYMERASE, EUKARYOTA, REVERSE TRANSCRIPTASE ZINC-BINDING DOMAIN PROTEIN-RELATED"/>
    <property type="match status" value="1"/>
</dbReference>
<dbReference type="AlphaFoldDB" id="A0A699H1P7"/>
<protein>
    <submittedName>
        <fullName evidence="1">RNA-directed DNA polymerase, eukaryota</fullName>
    </submittedName>
</protein>
<dbReference type="Gene3D" id="3.60.10.10">
    <property type="entry name" value="Endonuclease/exonuclease/phosphatase"/>
    <property type="match status" value="1"/>
</dbReference>
<proteinExistence type="predicted"/>
<evidence type="ECO:0000313" key="1">
    <source>
        <dbReference type="EMBL" id="GEW72710.1"/>
    </source>
</evidence>
<dbReference type="PANTHER" id="PTHR46890">
    <property type="entry name" value="NON-LTR RETROLELEMENT REVERSE TRANSCRIPTASE-LIKE PROTEIN-RELATED"/>
    <property type="match status" value="1"/>
</dbReference>
<dbReference type="InterPro" id="IPR052343">
    <property type="entry name" value="Retrotransposon-Effector_Assoc"/>
</dbReference>
<gene>
    <name evidence="1" type="ORF">Tci_244686</name>
</gene>
<accession>A0A699H1P7</accession>
<name>A0A699H1P7_TANCI</name>